<dbReference type="PANTHER" id="PTHR47642:SF5">
    <property type="entry name" value="ATP-DEPENDENT DNA HELICASE"/>
    <property type="match status" value="1"/>
</dbReference>
<sequence>MGKRNRLLNEANILPGNLELNDEFVGTFNLIENTNDSIFITGKAGTGKSTLLKYFKKNTAKNVAVLAPTGVAAVNIGGQTIHSFFRFPPRLIQKDNIRRRRNSEIIQKLDTVIVDEVSMVRADLMDGIDYALKINRDEMKLPFGGVQMVFFGDLFQLPPVVEKEARDILDQRYDSPYFFKAKVFHNLKLRYVELNKNYRQSDAQFIDLLNKIRNKTQGKE</sequence>
<name>A0A833KZD6_UNCSA</name>
<evidence type="ECO:0000313" key="3">
    <source>
        <dbReference type="Proteomes" id="UP000488506"/>
    </source>
</evidence>
<dbReference type="GO" id="GO:0000723">
    <property type="term" value="P:telomere maintenance"/>
    <property type="evidence" value="ECO:0007669"/>
    <property type="project" value="InterPro"/>
</dbReference>
<accession>A0A833KZD6</accession>
<feature type="domain" description="DNA helicase Pif1-like DEAD-box helicase" evidence="1">
    <location>
        <begin position="29"/>
        <end position="215"/>
    </location>
</feature>
<dbReference type="EMBL" id="WPAF01000063">
    <property type="protein sequence ID" value="KAF0132357.1"/>
    <property type="molecule type" value="Genomic_DNA"/>
</dbReference>
<evidence type="ECO:0000313" key="2">
    <source>
        <dbReference type="EMBL" id="KAF0132357.1"/>
    </source>
</evidence>
<dbReference type="Pfam" id="PF05970">
    <property type="entry name" value="PIF1"/>
    <property type="match status" value="1"/>
</dbReference>
<dbReference type="InterPro" id="IPR051055">
    <property type="entry name" value="PIF1_helicase"/>
</dbReference>
<proteinExistence type="predicted"/>
<dbReference type="SUPFAM" id="SSF52540">
    <property type="entry name" value="P-loop containing nucleoside triphosphate hydrolases"/>
    <property type="match status" value="1"/>
</dbReference>
<dbReference type="FunFam" id="3.40.50.300:FF:001498">
    <property type="entry name" value="ATP-dependent DNA helicase"/>
    <property type="match status" value="1"/>
</dbReference>
<dbReference type="Gene3D" id="3.40.50.300">
    <property type="entry name" value="P-loop containing nucleotide triphosphate hydrolases"/>
    <property type="match status" value="1"/>
</dbReference>
<dbReference type="AlphaFoldDB" id="A0A833KZD6"/>
<organism evidence="2 3">
    <name type="scientific">Candidatus Saganbacteria bacterium</name>
    <dbReference type="NCBI Taxonomy" id="2575572"/>
    <lineage>
        <taxon>Bacteria</taxon>
        <taxon>Bacillati</taxon>
        <taxon>Saganbacteria</taxon>
    </lineage>
</organism>
<dbReference type="Proteomes" id="UP000488506">
    <property type="component" value="Unassembled WGS sequence"/>
</dbReference>
<protein>
    <submittedName>
        <fullName evidence="2">ATPase AAA</fullName>
    </submittedName>
</protein>
<dbReference type="PANTHER" id="PTHR47642">
    <property type="entry name" value="ATP-DEPENDENT DNA HELICASE"/>
    <property type="match status" value="1"/>
</dbReference>
<gene>
    <name evidence="2" type="ORF">FD145_1648</name>
</gene>
<comment type="caution">
    <text evidence="2">The sequence shown here is derived from an EMBL/GenBank/DDBJ whole genome shotgun (WGS) entry which is preliminary data.</text>
</comment>
<dbReference type="GO" id="GO:0006281">
    <property type="term" value="P:DNA repair"/>
    <property type="evidence" value="ECO:0007669"/>
    <property type="project" value="InterPro"/>
</dbReference>
<evidence type="ECO:0000259" key="1">
    <source>
        <dbReference type="Pfam" id="PF05970"/>
    </source>
</evidence>
<dbReference type="InterPro" id="IPR010285">
    <property type="entry name" value="DNA_helicase_pif1-like_DEAD"/>
</dbReference>
<dbReference type="GO" id="GO:0003678">
    <property type="term" value="F:DNA helicase activity"/>
    <property type="evidence" value="ECO:0007669"/>
    <property type="project" value="InterPro"/>
</dbReference>
<reference evidence="2 3" key="1">
    <citation type="submission" date="2019-12" db="EMBL/GenBank/DDBJ databases">
        <authorList>
            <person name="Wolfe R."/>
            <person name="Danczak R."/>
            <person name="Wilkins M."/>
        </authorList>
    </citation>
    <scope>NUCLEOTIDE SEQUENCE [LARGE SCALE GENOMIC DNA]</scope>
    <source>
        <strain evidence="2">X2_MaxBin.013</strain>
    </source>
</reference>
<dbReference type="InterPro" id="IPR027417">
    <property type="entry name" value="P-loop_NTPase"/>
</dbReference>